<evidence type="ECO:0000256" key="9">
    <source>
        <dbReference type="SAM" id="Phobius"/>
    </source>
</evidence>
<name>A0ABM1ECG2_PRICU</name>
<keyword evidence="12" id="KW-1185">Reference proteome</keyword>
<dbReference type="Proteomes" id="UP000695022">
    <property type="component" value="Unplaced"/>
</dbReference>
<feature type="domain" description="GOLD" evidence="11">
    <location>
        <begin position="42"/>
        <end position="123"/>
    </location>
</feature>
<evidence type="ECO:0000256" key="4">
    <source>
        <dbReference type="ARBA" id="ARBA00022729"/>
    </source>
</evidence>
<evidence type="ECO:0000256" key="2">
    <source>
        <dbReference type="ARBA" id="ARBA00007104"/>
    </source>
</evidence>
<sequence length="230" mass="25942">MMLASLVAASLCLLLTIAPADAKVEGHSAWNSFVFFLPADEEVCFYEEFKLSRSYVAEYKVIHGGKYDVDIVVRSPNGKKIYSRDDVHADKFTFESGLGIHSFCFRNEFAMVADKKVFFSLASSNPPTLAEEAGDHRPQVLTFMGATVENIHQFMESVQLVQRDYLLREAVDRSFADSLSERVMMWSSAQACVIIVVLVTQTCVLKYFFTPKRDRKPMTSEVEYAALSDL</sequence>
<reference evidence="13" key="1">
    <citation type="submission" date="2025-08" db="UniProtKB">
        <authorList>
            <consortium name="RefSeq"/>
        </authorList>
    </citation>
    <scope>IDENTIFICATION</scope>
</reference>
<feature type="chain" id="PRO_5047276608" evidence="10">
    <location>
        <begin position="23"/>
        <end position="230"/>
    </location>
</feature>
<evidence type="ECO:0000259" key="11">
    <source>
        <dbReference type="PROSITE" id="PS50866"/>
    </source>
</evidence>
<dbReference type="PANTHER" id="PTHR22811">
    <property type="entry name" value="TRANSMEMBRANE EMP24 DOMAIN-CONTAINING PROTEIN"/>
    <property type="match status" value="1"/>
</dbReference>
<organism evidence="12 13">
    <name type="scientific">Priapulus caudatus</name>
    <name type="common">Priapulid worm</name>
    <dbReference type="NCBI Taxonomy" id="37621"/>
    <lineage>
        <taxon>Eukaryota</taxon>
        <taxon>Metazoa</taxon>
        <taxon>Ecdysozoa</taxon>
        <taxon>Scalidophora</taxon>
        <taxon>Priapulida</taxon>
        <taxon>Priapulimorpha</taxon>
        <taxon>Priapulimorphida</taxon>
        <taxon>Priapulidae</taxon>
        <taxon>Priapulus</taxon>
    </lineage>
</organism>
<evidence type="ECO:0000256" key="1">
    <source>
        <dbReference type="ARBA" id="ARBA00004479"/>
    </source>
</evidence>
<keyword evidence="6 9" id="KW-0472">Membrane</keyword>
<comment type="similarity">
    <text evidence="2 8">Belongs to the EMP24/GP25L family.</text>
</comment>
<proteinExistence type="inferred from homology"/>
<comment type="subcellular location">
    <subcellularLocation>
        <location evidence="7">Endomembrane system</location>
        <topology evidence="7">Single-pass membrane protein</topology>
    </subcellularLocation>
    <subcellularLocation>
        <location evidence="1 8">Membrane</location>
        <topology evidence="1 8">Single-pass type I membrane protein</topology>
    </subcellularLocation>
</comment>
<accession>A0ABM1ECG2</accession>
<dbReference type="InterPro" id="IPR009038">
    <property type="entry name" value="GOLD_dom"/>
</dbReference>
<evidence type="ECO:0000256" key="3">
    <source>
        <dbReference type="ARBA" id="ARBA00022692"/>
    </source>
</evidence>
<dbReference type="InterPro" id="IPR015720">
    <property type="entry name" value="Emp24-like"/>
</dbReference>
<dbReference type="GeneID" id="106810920"/>
<dbReference type="SUPFAM" id="SSF101576">
    <property type="entry name" value="Supernatant protein factor (SPF), C-terminal domain"/>
    <property type="match status" value="1"/>
</dbReference>
<dbReference type="SMART" id="SM01190">
    <property type="entry name" value="EMP24_GP25L"/>
    <property type="match status" value="1"/>
</dbReference>
<evidence type="ECO:0000256" key="10">
    <source>
        <dbReference type="SAM" id="SignalP"/>
    </source>
</evidence>
<keyword evidence="5 9" id="KW-1133">Transmembrane helix</keyword>
<dbReference type="PROSITE" id="PS50866">
    <property type="entry name" value="GOLD"/>
    <property type="match status" value="1"/>
</dbReference>
<protein>
    <submittedName>
        <fullName evidence="13">Transmembrane emp24 domain-containing protein 3-like</fullName>
    </submittedName>
</protein>
<dbReference type="Pfam" id="PF01105">
    <property type="entry name" value="EMP24_GP25L"/>
    <property type="match status" value="1"/>
</dbReference>
<dbReference type="InterPro" id="IPR036598">
    <property type="entry name" value="GOLD_dom_sf"/>
</dbReference>
<evidence type="ECO:0000256" key="8">
    <source>
        <dbReference type="RuleBase" id="RU003827"/>
    </source>
</evidence>
<feature type="transmembrane region" description="Helical" evidence="9">
    <location>
        <begin position="183"/>
        <end position="209"/>
    </location>
</feature>
<dbReference type="RefSeq" id="XP_014669883.1">
    <property type="nucleotide sequence ID" value="XM_014814397.1"/>
</dbReference>
<evidence type="ECO:0000313" key="13">
    <source>
        <dbReference type="RefSeq" id="XP_014669883.1"/>
    </source>
</evidence>
<keyword evidence="3 8" id="KW-0812">Transmembrane</keyword>
<evidence type="ECO:0000313" key="12">
    <source>
        <dbReference type="Proteomes" id="UP000695022"/>
    </source>
</evidence>
<keyword evidence="4 10" id="KW-0732">Signal</keyword>
<evidence type="ECO:0000256" key="5">
    <source>
        <dbReference type="ARBA" id="ARBA00022989"/>
    </source>
</evidence>
<gene>
    <name evidence="13" type="primary">LOC106810920</name>
</gene>
<evidence type="ECO:0000256" key="7">
    <source>
        <dbReference type="ARBA" id="ARBA00037847"/>
    </source>
</evidence>
<evidence type="ECO:0000256" key="6">
    <source>
        <dbReference type="ARBA" id="ARBA00023136"/>
    </source>
</evidence>
<feature type="signal peptide" evidence="10">
    <location>
        <begin position="1"/>
        <end position="22"/>
    </location>
</feature>